<evidence type="ECO:0000256" key="6">
    <source>
        <dbReference type="ARBA" id="ARBA00022679"/>
    </source>
</evidence>
<evidence type="ECO:0000256" key="1">
    <source>
        <dbReference type="ARBA" id="ARBA00001933"/>
    </source>
</evidence>
<name>A0A0S4IW83_BODSA</name>
<dbReference type="EC" id="2.6.1.13" evidence="4 9"/>
<comment type="pathway">
    <text evidence="2 9">Amino-acid biosynthesis; L-proline biosynthesis; L-glutamate 5-semialdehyde from L-ornithine: step 1/1.</text>
</comment>
<dbReference type="NCBIfam" id="TIGR01885">
    <property type="entry name" value="Orn_aminotrans"/>
    <property type="match status" value="1"/>
</dbReference>
<dbReference type="PANTHER" id="PTHR11986">
    <property type="entry name" value="AMINOTRANSFERASE CLASS III"/>
    <property type="match status" value="1"/>
</dbReference>
<dbReference type="InterPro" id="IPR050103">
    <property type="entry name" value="Class-III_PLP-dep_AT"/>
</dbReference>
<keyword evidence="11" id="KW-1185">Reference proteome</keyword>
<dbReference type="PROSITE" id="PS00600">
    <property type="entry name" value="AA_TRANSFER_CLASS_3"/>
    <property type="match status" value="1"/>
</dbReference>
<dbReference type="Proteomes" id="UP000051952">
    <property type="component" value="Unassembled WGS sequence"/>
</dbReference>
<sequence>MNTGAEGVETAVKLARKWGYVVKRIPKGKAQIVCCTGCFHGRTLAAISMSEDPDSFDGYQPLVPGFKRIPYGDIVALEAQLKKNGRNIAAFIAEPIQGEAGVQIPPQSYFAAVRDLCSKYNVLFIADEVQSGLGRTGKMLAIEHDNVRPDVVILAKALGGGVLPVSAVLADKEIMDVFTPGTHGSTFGGNPVANAVAIESLKVLHEKKLPQRSLELGAELLSGLQKIRTSNSDLIAEVRGRGLFCAIDVQKDVANGNGAYLLMKILAKNGLLCKTTHGHTLRLSPPLVISRSSLNRGIEIIENSVADLRAYVAATKRVRGLKVKKAKK</sequence>
<dbReference type="InterPro" id="IPR005814">
    <property type="entry name" value="Aminotrans_3"/>
</dbReference>
<dbReference type="VEuPathDB" id="TriTrypDB:BSAL_64865"/>
<dbReference type="GO" id="GO:0042802">
    <property type="term" value="F:identical protein binding"/>
    <property type="evidence" value="ECO:0007669"/>
    <property type="project" value="TreeGrafter"/>
</dbReference>
<dbReference type="Gene3D" id="3.40.640.10">
    <property type="entry name" value="Type I PLP-dependent aspartate aminotransferase-like (Major domain)"/>
    <property type="match status" value="1"/>
</dbReference>
<evidence type="ECO:0000313" key="10">
    <source>
        <dbReference type="EMBL" id="CUF68887.1"/>
    </source>
</evidence>
<proteinExistence type="inferred from homology"/>
<evidence type="ECO:0000256" key="7">
    <source>
        <dbReference type="ARBA" id="ARBA00022898"/>
    </source>
</evidence>
<dbReference type="FunFam" id="3.40.640.10:FF:000011">
    <property type="entry name" value="Ornithine aminotransferase"/>
    <property type="match status" value="1"/>
</dbReference>
<organism evidence="10 11">
    <name type="scientific">Bodo saltans</name>
    <name type="common">Flagellated protozoan</name>
    <dbReference type="NCBI Taxonomy" id="75058"/>
    <lineage>
        <taxon>Eukaryota</taxon>
        <taxon>Discoba</taxon>
        <taxon>Euglenozoa</taxon>
        <taxon>Kinetoplastea</taxon>
        <taxon>Metakinetoplastina</taxon>
        <taxon>Eubodonida</taxon>
        <taxon>Bodonidae</taxon>
        <taxon>Bodo</taxon>
    </lineage>
</organism>
<dbReference type="PANTHER" id="PTHR11986:SF18">
    <property type="entry name" value="ORNITHINE AMINOTRANSFERASE, MITOCHONDRIAL"/>
    <property type="match status" value="1"/>
</dbReference>
<dbReference type="InterPro" id="IPR015422">
    <property type="entry name" value="PyrdxlP-dep_Trfase_small"/>
</dbReference>
<comment type="similarity">
    <text evidence="3 8">Belongs to the class-III pyridoxal-phosphate-dependent aminotransferase family.</text>
</comment>
<dbReference type="InterPro" id="IPR015421">
    <property type="entry name" value="PyrdxlP-dep_Trfase_major"/>
</dbReference>
<comment type="cofactor">
    <cofactor evidence="1 9">
        <name>pyridoxal 5'-phosphate</name>
        <dbReference type="ChEBI" id="CHEBI:597326"/>
    </cofactor>
</comment>
<dbReference type="SUPFAM" id="SSF53383">
    <property type="entry name" value="PLP-dependent transferases"/>
    <property type="match status" value="1"/>
</dbReference>
<dbReference type="Gene3D" id="3.90.1150.10">
    <property type="entry name" value="Aspartate Aminotransferase, domain 1"/>
    <property type="match status" value="1"/>
</dbReference>
<keyword evidence="6 9" id="KW-0808">Transferase</keyword>
<dbReference type="EMBL" id="CYKH01000384">
    <property type="protein sequence ID" value="CUF68887.1"/>
    <property type="molecule type" value="Genomic_DNA"/>
</dbReference>
<evidence type="ECO:0000256" key="4">
    <source>
        <dbReference type="ARBA" id="ARBA00012924"/>
    </source>
</evidence>
<dbReference type="CDD" id="cd00610">
    <property type="entry name" value="OAT_like"/>
    <property type="match status" value="1"/>
</dbReference>
<keyword evidence="5 9" id="KW-0032">Aminotransferase</keyword>
<evidence type="ECO:0000313" key="11">
    <source>
        <dbReference type="Proteomes" id="UP000051952"/>
    </source>
</evidence>
<evidence type="ECO:0000256" key="8">
    <source>
        <dbReference type="RuleBase" id="RU003560"/>
    </source>
</evidence>
<evidence type="ECO:0000256" key="2">
    <source>
        <dbReference type="ARBA" id="ARBA00004998"/>
    </source>
</evidence>
<dbReference type="GO" id="GO:0030170">
    <property type="term" value="F:pyridoxal phosphate binding"/>
    <property type="evidence" value="ECO:0007669"/>
    <property type="project" value="InterPro"/>
</dbReference>
<evidence type="ECO:0000256" key="3">
    <source>
        <dbReference type="ARBA" id="ARBA00008954"/>
    </source>
</evidence>
<dbReference type="InterPro" id="IPR049704">
    <property type="entry name" value="Aminotrans_3_PPA_site"/>
</dbReference>
<comment type="catalytic activity">
    <reaction evidence="9">
        <text>a 2-oxocarboxylate + L-ornithine = L-glutamate 5-semialdehyde + an L-alpha-amino acid</text>
        <dbReference type="Rhea" id="RHEA:13877"/>
        <dbReference type="ChEBI" id="CHEBI:35179"/>
        <dbReference type="ChEBI" id="CHEBI:46911"/>
        <dbReference type="ChEBI" id="CHEBI:58066"/>
        <dbReference type="ChEBI" id="CHEBI:59869"/>
        <dbReference type="EC" id="2.6.1.13"/>
    </reaction>
</comment>
<dbReference type="AlphaFoldDB" id="A0A0S4IW83"/>
<evidence type="ECO:0000256" key="5">
    <source>
        <dbReference type="ARBA" id="ARBA00022576"/>
    </source>
</evidence>
<dbReference type="GO" id="GO:0004587">
    <property type="term" value="F:ornithine aminotransferase activity"/>
    <property type="evidence" value="ECO:0007669"/>
    <property type="project" value="UniProtKB-EC"/>
</dbReference>
<dbReference type="GO" id="GO:0055129">
    <property type="term" value="P:L-proline biosynthetic process"/>
    <property type="evidence" value="ECO:0007669"/>
    <property type="project" value="UniProtKB-UniPathway"/>
</dbReference>
<protein>
    <recommendedName>
        <fullName evidence="4 9">Ornithine aminotransferase</fullName>
        <ecNumber evidence="4 9">2.6.1.13</ecNumber>
    </recommendedName>
</protein>
<keyword evidence="7 8" id="KW-0663">Pyridoxal phosphate</keyword>
<dbReference type="InterPro" id="IPR010164">
    <property type="entry name" value="Orn_aminotrans"/>
</dbReference>
<dbReference type="InterPro" id="IPR015424">
    <property type="entry name" value="PyrdxlP-dep_Trfase"/>
</dbReference>
<dbReference type="Pfam" id="PF00202">
    <property type="entry name" value="Aminotran_3"/>
    <property type="match status" value="1"/>
</dbReference>
<dbReference type="UniPathway" id="UPA00098">
    <property type="reaction ID" value="UER00358"/>
</dbReference>
<evidence type="ECO:0000256" key="9">
    <source>
        <dbReference type="RuleBase" id="RU365036"/>
    </source>
</evidence>
<dbReference type="OrthoDB" id="10261433at2759"/>
<accession>A0A0S4IW83</accession>
<dbReference type="OMA" id="VCEGNFH"/>
<reference evidence="11" key="1">
    <citation type="submission" date="2015-09" db="EMBL/GenBank/DDBJ databases">
        <authorList>
            <consortium name="Pathogen Informatics"/>
        </authorList>
    </citation>
    <scope>NUCLEOTIDE SEQUENCE [LARGE SCALE GENOMIC DNA]</scope>
    <source>
        <strain evidence="11">Lake Konstanz</strain>
    </source>
</reference>
<gene>
    <name evidence="10" type="ORF">BSAL_64865</name>
</gene>